<dbReference type="InterPro" id="IPR015943">
    <property type="entry name" value="WD40/YVTN_repeat-like_dom_sf"/>
</dbReference>
<evidence type="ECO:0000313" key="12">
    <source>
        <dbReference type="Proteomes" id="UP001519460"/>
    </source>
</evidence>
<evidence type="ECO:0000259" key="10">
    <source>
        <dbReference type="Pfam" id="PF21289"/>
    </source>
</evidence>
<evidence type="ECO:0000256" key="7">
    <source>
        <dbReference type="SAM" id="Coils"/>
    </source>
</evidence>
<evidence type="ECO:0008006" key="13">
    <source>
        <dbReference type="Google" id="ProtNLM"/>
    </source>
</evidence>
<feature type="compositionally biased region" description="Low complexity" evidence="8">
    <location>
        <begin position="493"/>
        <end position="502"/>
    </location>
</feature>
<dbReference type="PANTHER" id="PTHR15598">
    <property type="entry name" value="ENHANCER OF MRNA-DECAPPING PROTEIN 4"/>
    <property type="match status" value="1"/>
</dbReference>
<organism evidence="11 12">
    <name type="scientific">Batillaria attramentaria</name>
    <dbReference type="NCBI Taxonomy" id="370345"/>
    <lineage>
        <taxon>Eukaryota</taxon>
        <taxon>Metazoa</taxon>
        <taxon>Spiralia</taxon>
        <taxon>Lophotrochozoa</taxon>
        <taxon>Mollusca</taxon>
        <taxon>Gastropoda</taxon>
        <taxon>Caenogastropoda</taxon>
        <taxon>Sorbeoconcha</taxon>
        <taxon>Cerithioidea</taxon>
        <taxon>Batillariidae</taxon>
        <taxon>Batillaria</taxon>
    </lineage>
</organism>
<dbReference type="InterPro" id="IPR045152">
    <property type="entry name" value="EDC4-like"/>
</dbReference>
<evidence type="ECO:0000256" key="6">
    <source>
        <dbReference type="ARBA" id="ARBA00023054"/>
    </source>
</evidence>
<evidence type="ECO:0000259" key="9">
    <source>
        <dbReference type="Pfam" id="PF16529"/>
    </source>
</evidence>
<sequence>MNNEDASSTSLNSTDTSQFLRELQALNQSASSTSYTPTTNSGDIVFSGSSSDIENSFSVYGREVDIYIAPSLDGPRAGSNKVKITPVVNHAWEQRYYYGNLVAVHRDGDFVAFVLKGKSGGNVRIISRRTAERALLKGFTGSVLDVAFAHSEEVILAAVDETGSLFVYTCQLGQDGKIVHWFITLTFGSTTPMLIVNRAASGGVSEYHRVIWCPYWPDEDGDDDADGFGQDSSKMLAITQEESIELWAVDMVTRDYGAGPLNPDDVESGRIVVIGHKEVDWSDTGTSMSPRCLHQWQPHDGQPLSYLAFLDDLTNMSPDAQFWKYAITGASKNQELKLWSCETWSCLQSIRFLTPPDSLRCPSPTLKACIDASSHFIILSDKLHMVVYVMQIHQDNVAGTAHVSSVSEFPLTQPCLSFAILEASTKTFKSRHDDSHLDEITTGEVEPERDVSQNHQDEDSSPTTSGVQIRLYGVHTKALQELLIRYRPESSASAMGSAGSASHDGLSLRDGLSDVSVGPETSFTEGEATGEDLTRPAAKSQSAPLMTPDAFTASVSKGSSPAGPSAHTSNITATTDDVLSSTSSFTHVTGLTGQNAEDLLLSPASSIDPSAAAVSASDPTVLAPISPNTPNVGNGYVSDDRTPTNIPLPPEEEDELVTPKSSQRDSNTPKSSQRSNADSLTPRSHHSGGAEPAQVGDLLEAFFSSQASPAATHQGQGEAAPSTGSFEVESGATKGAGDGRVKRASAGDGPDIYDENDQEVAEVLGEDLDKSFASSAASGAGATPVDTQEFPPDHITEDERPHKPWPRPPDVSTEAKRLVSEVLEQSAEEEGPDKEPAAEDEYSEDQNEEDEAEIEEEIEEVVEEEEDEEDDTGRDSEQREYVAGARGRGSRDPPIQIIKEIVDRGMLSELQECIGKLSAEVGRQQQQLAQLQQQLVDQHEVQVELQRQQLDQVTLRSAVQPMPDLEQQLGRVQNVVASLMQKAIEQLKEQVHTEVAQKLTATDALLKDNIGKMVRSRQTTEAIATAASNALQGPMQSHLRDAFQSHVVPAFEHATQTMANQVNTAFQTGTRDYTSQLKSHLEQVRQAQASARDPIVGQLKGLVESFQRETQQMQEQVVQTLRAEVSGHLKSSLQGFQEQLNAGVRTVVRAEISAAMREHDTTMTDRLATYLRSGAATPVPMSGTPDPSTVQALQAQIKQLVNANRLNEAFQTALTASNLELVVFVCELVNPSQVFGDAPCPLSQPVLLSLIQQLSAELQSSFQTKIKFLTEAVMSLDPNEVVTREHIPTVLEALVAKLRRYQSTHPHSKDVKLLLMAAMSLMSR</sequence>
<proteinExistence type="inferred from homology"/>
<dbReference type="GO" id="GO:0000932">
    <property type="term" value="C:P-body"/>
    <property type="evidence" value="ECO:0007669"/>
    <property type="project" value="UniProtKB-SubCell"/>
</dbReference>
<comment type="similarity">
    <text evidence="2">Belongs to the WD repeat EDC4 family.</text>
</comment>
<gene>
    <name evidence="11" type="ORF">BaRGS_00030364</name>
</gene>
<evidence type="ECO:0000256" key="5">
    <source>
        <dbReference type="ARBA" id="ARBA00022737"/>
    </source>
</evidence>
<comment type="subcellular location">
    <subcellularLocation>
        <location evidence="1">Cytoplasm</location>
        <location evidence="1">P-body</location>
    </subcellularLocation>
</comment>
<feature type="compositionally biased region" description="Polar residues" evidence="8">
    <location>
        <begin position="659"/>
        <end position="682"/>
    </location>
</feature>
<evidence type="ECO:0000256" key="8">
    <source>
        <dbReference type="SAM" id="MobiDB-lite"/>
    </source>
</evidence>
<keyword evidence="12" id="KW-1185">Reference proteome</keyword>
<dbReference type="SUPFAM" id="SSF50978">
    <property type="entry name" value="WD40 repeat-like"/>
    <property type="match status" value="1"/>
</dbReference>
<keyword evidence="6 7" id="KW-0175">Coiled coil</keyword>
<feature type="region of interest" description="Disordered" evidence="8">
    <location>
        <begin position="620"/>
        <end position="892"/>
    </location>
</feature>
<dbReference type="Pfam" id="PF21289">
    <property type="entry name" value="EDC4_C"/>
    <property type="match status" value="1"/>
</dbReference>
<accession>A0ABD0JUK6</accession>
<feature type="compositionally biased region" description="Acidic residues" evidence="8">
    <location>
        <begin position="751"/>
        <end position="766"/>
    </location>
</feature>
<dbReference type="InterPro" id="IPR036322">
    <property type="entry name" value="WD40_repeat_dom_sf"/>
</dbReference>
<feature type="compositionally biased region" description="Basic and acidic residues" evidence="8">
    <location>
        <begin position="791"/>
        <end position="802"/>
    </location>
</feature>
<feature type="compositionally biased region" description="Low complexity" evidence="8">
    <location>
        <begin position="773"/>
        <end position="782"/>
    </location>
</feature>
<feature type="region of interest" description="Disordered" evidence="8">
    <location>
        <begin position="431"/>
        <end position="468"/>
    </location>
</feature>
<dbReference type="InterPro" id="IPR044938">
    <property type="entry name" value="EDC4_C_sf"/>
</dbReference>
<dbReference type="PANTHER" id="PTHR15598:SF5">
    <property type="entry name" value="ENHANCER OF MRNA-DECAPPING PROTEIN 4"/>
    <property type="match status" value="1"/>
</dbReference>
<feature type="compositionally biased region" description="Acidic residues" evidence="8">
    <location>
        <begin position="826"/>
        <end position="872"/>
    </location>
</feature>
<feature type="coiled-coil region" evidence="7">
    <location>
        <begin position="914"/>
        <end position="956"/>
    </location>
</feature>
<feature type="domain" description="Enhancer of mRNA-decapping protein 4 WD40 repeat region" evidence="9">
    <location>
        <begin position="78"/>
        <end position="279"/>
    </location>
</feature>
<keyword evidence="3" id="KW-0963">Cytoplasm</keyword>
<name>A0ABD0JUK6_9CAEN</name>
<dbReference type="Gene3D" id="6.10.140.270">
    <property type="match status" value="1"/>
</dbReference>
<comment type="caution">
    <text evidence="11">The sequence shown here is derived from an EMBL/GenBank/DDBJ whole genome shotgun (WGS) entry which is preliminary data.</text>
</comment>
<protein>
    <recommendedName>
        <fullName evidence="13">Enhancer of mRNA-decapping protein 4 WD40 repeat region domain-containing protein</fullName>
    </recommendedName>
</protein>
<feature type="compositionally biased region" description="Basic and acidic residues" evidence="8">
    <location>
        <begin position="446"/>
        <end position="458"/>
    </location>
</feature>
<evidence type="ECO:0000313" key="11">
    <source>
        <dbReference type="EMBL" id="KAK7478360.1"/>
    </source>
</evidence>
<dbReference type="Gene3D" id="1.10.220.100">
    <property type="entry name" value="conserved c-terminal region of ge- 1"/>
    <property type="match status" value="1"/>
</dbReference>
<feature type="domain" description="Enhancer of mRNA-decapping protein 4 C-terminal" evidence="10">
    <location>
        <begin position="1197"/>
        <end position="1312"/>
    </location>
</feature>
<dbReference type="Pfam" id="PF16529">
    <property type="entry name" value="Ge1_WD40"/>
    <property type="match status" value="2"/>
</dbReference>
<feature type="domain" description="Enhancer of mRNA-decapping protein 4 WD40 repeat region" evidence="9">
    <location>
        <begin position="289"/>
        <end position="395"/>
    </location>
</feature>
<evidence type="ECO:0000256" key="4">
    <source>
        <dbReference type="ARBA" id="ARBA00022574"/>
    </source>
</evidence>
<keyword evidence="4" id="KW-0853">WD repeat</keyword>
<dbReference type="EMBL" id="JACVVK020000327">
    <property type="protein sequence ID" value="KAK7478360.1"/>
    <property type="molecule type" value="Genomic_DNA"/>
</dbReference>
<evidence type="ECO:0000256" key="3">
    <source>
        <dbReference type="ARBA" id="ARBA00022490"/>
    </source>
</evidence>
<evidence type="ECO:0000256" key="2">
    <source>
        <dbReference type="ARBA" id="ARBA00009639"/>
    </source>
</evidence>
<feature type="region of interest" description="Disordered" evidence="8">
    <location>
        <begin position="493"/>
        <end position="571"/>
    </location>
</feature>
<reference evidence="11 12" key="1">
    <citation type="journal article" date="2023" name="Sci. Data">
        <title>Genome assembly of the Korean intertidal mud-creeper Batillaria attramentaria.</title>
        <authorList>
            <person name="Patra A.K."/>
            <person name="Ho P.T."/>
            <person name="Jun S."/>
            <person name="Lee S.J."/>
            <person name="Kim Y."/>
            <person name="Won Y.J."/>
        </authorList>
    </citation>
    <scope>NUCLEOTIDE SEQUENCE [LARGE SCALE GENOMIC DNA]</scope>
    <source>
        <strain evidence="11">Wonlab-2016</strain>
    </source>
</reference>
<dbReference type="Gene3D" id="2.130.10.10">
    <property type="entry name" value="YVTN repeat-like/Quinoprotein amine dehydrogenase"/>
    <property type="match status" value="1"/>
</dbReference>
<feature type="compositionally biased region" description="Polar residues" evidence="8">
    <location>
        <begin position="703"/>
        <end position="715"/>
    </location>
</feature>
<dbReference type="InterPro" id="IPR032401">
    <property type="entry name" value="EDC4_WD40"/>
</dbReference>
<dbReference type="InterPro" id="IPR049404">
    <property type="entry name" value="EDC4_C"/>
</dbReference>
<dbReference type="Proteomes" id="UP001519460">
    <property type="component" value="Unassembled WGS sequence"/>
</dbReference>
<evidence type="ECO:0000256" key="1">
    <source>
        <dbReference type="ARBA" id="ARBA00004201"/>
    </source>
</evidence>
<keyword evidence="5" id="KW-0677">Repeat</keyword>